<proteinExistence type="predicted"/>
<dbReference type="EMBL" id="GBXM01000215">
    <property type="protein sequence ID" value="JAI08363.1"/>
    <property type="molecule type" value="Transcribed_RNA"/>
</dbReference>
<name>A0A0E9Y048_ANGAN</name>
<accession>A0A0E9Y048</accession>
<dbReference type="AlphaFoldDB" id="A0A0E9Y048"/>
<organism evidence="1">
    <name type="scientific">Anguilla anguilla</name>
    <name type="common">European freshwater eel</name>
    <name type="synonym">Muraena anguilla</name>
    <dbReference type="NCBI Taxonomy" id="7936"/>
    <lineage>
        <taxon>Eukaryota</taxon>
        <taxon>Metazoa</taxon>
        <taxon>Chordata</taxon>
        <taxon>Craniata</taxon>
        <taxon>Vertebrata</taxon>
        <taxon>Euteleostomi</taxon>
        <taxon>Actinopterygii</taxon>
        <taxon>Neopterygii</taxon>
        <taxon>Teleostei</taxon>
        <taxon>Anguilliformes</taxon>
        <taxon>Anguillidae</taxon>
        <taxon>Anguilla</taxon>
    </lineage>
</organism>
<protein>
    <submittedName>
        <fullName evidence="1">Uncharacterized protein</fullName>
    </submittedName>
</protein>
<reference evidence="1" key="2">
    <citation type="journal article" date="2015" name="Fish Shellfish Immunol.">
        <title>Early steps in the European eel (Anguilla anguilla)-Vibrio vulnificus interaction in the gills: Role of the RtxA13 toxin.</title>
        <authorList>
            <person name="Callol A."/>
            <person name="Pajuelo D."/>
            <person name="Ebbesson L."/>
            <person name="Teles M."/>
            <person name="MacKenzie S."/>
            <person name="Amaro C."/>
        </authorList>
    </citation>
    <scope>NUCLEOTIDE SEQUENCE</scope>
</reference>
<sequence>MLANATTSQTVSRMQCYLVATLQCS</sequence>
<reference evidence="1" key="1">
    <citation type="submission" date="2014-11" db="EMBL/GenBank/DDBJ databases">
        <authorList>
            <person name="Amaro Gonzalez C."/>
        </authorList>
    </citation>
    <scope>NUCLEOTIDE SEQUENCE</scope>
</reference>
<evidence type="ECO:0000313" key="1">
    <source>
        <dbReference type="EMBL" id="JAI08363.1"/>
    </source>
</evidence>